<dbReference type="Proteomes" id="UP001234343">
    <property type="component" value="Unassembled WGS sequence"/>
</dbReference>
<dbReference type="Pfam" id="PF00383">
    <property type="entry name" value="dCMP_cyt_deam_1"/>
    <property type="match status" value="1"/>
</dbReference>
<comment type="function">
    <text evidence="2 12">This enzyme scavenges exogenous and endogenous cytidine and 2'-deoxycytidine for UMP synthesis.</text>
</comment>
<comment type="caution">
    <text evidence="14">The sequence shown here is derived from an EMBL/GenBank/DDBJ whole genome shotgun (WGS) entry which is preliminary data.</text>
</comment>
<dbReference type="PROSITE" id="PS00903">
    <property type="entry name" value="CYT_DCMP_DEAMINASES_1"/>
    <property type="match status" value="1"/>
</dbReference>
<evidence type="ECO:0000313" key="15">
    <source>
        <dbReference type="Proteomes" id="UP001234343"/>
    </source>
</evidence>
<evidence type="ECO:0000256" key="2">
    <source>
        <dbReference type="ARBA" id="ARBA00003949"/>
    </source>
</evidence>
<dbReference type="CDD" id="cd01283">
    <property type="entry name" value="cytidine_deaminase"/>
    <property type="match status" value="1"/>
</dbReference>
<dbReference type="EMBL" id="JAUCBP010000007">
    <property type="protein sequence ID" value="MDM7861212.1"/>
    <property type="molecule type" value="Genomic_DNA"/>
</dbReference>
<evidence type="ECO:0000313" key="14">
    <source>
        <dbReference type="EMBL" id="MDM7861212.1"/>
    </source>
</evidence>
<dbReference type="InterPro" id="IPR050202">
    <property type="entry name" value="Cyt/Deoxycyt_deaminase"/>
</dbReference>
<evidence type="ECO:0000256" key="7">
    <source>
        <dbReference type="ARBA" id="ARBA00022801"/>
    </source>
</evidence>
<evidence type="ECO:0000256" key="1">
    <source>
        <dbReference type="ARBA" id="ARBA00001947"/>
    </source>
</evidence>
<keyword evidence="8 12" id="KW-0862">Zinc</keyword>
<evidence type="ECO:0000256" key="6">
    <source>
        <dbReference type="ARBA" id="ARBA00022723"/>
    </source>
</evidence>
<feature type="domain" description="CMP/dCMP-type deaminase" evidence="13">
    <location>
        <begin position="7"/>
        <end position="122"/>
    </location>
</feature>
<dbReference type="InterPro" id="IPR006262">
    <property type="entry name" value="Cyt_deam_tetra"/>
</dbReference>
<dbReference type="InterPro" id="IPR016193">
    <property type="entry name" value="Cytidine_deaminase-like"/>
</dbReference>
<dbReference type="NCBIfam" id="TIGR01354">
    <property type="entry name" value="cyt_deam_tetra"/>
    <property type="match status" value="1"/>
</dbReference>
<evidence type="ECO:0000256" key="10">
    <source>
        <dbReference type="ARBA" id="ARBA00049252"/>
    </source>
</evidence>
<dbReference type="PROSITE" id="PS51747">
    <property type="entry name" value="CYT_DCMP_DEAMINASES_2"/>
    <property type="match status" value="1"/>
</dbReference>
<evidence type="ECO:0000256" key="5">
    <source>
        <dbReference type="ARBA" id="ARBA00018266"/>
    </source>
</evidence>
<gene>
    <name evidence="14" type="primary">cdd</name>
    <name evidence="14" type="ORF">QTP81_11465</name>
</gene>
<dbReference type="NCBIfam" id="NF004064">
    <property type="entry name" value="PRK05578.1"/>
    <property type="match status" value="1"/>
</dbReference>
<dbReference type="SUPFAM" id="SSF53927">
    <property type="entry name" value="Cytidine deaminase-like"/>
    <property type="match status" value="1"/>
</dbReference>
<keyword evidence="6 12" id="KW-0479">Metal-binding</keyword>
<dbReference type="InterPro" id="IPR016192">
    <property type="entry name" value="APOBEC/CMP_deaminase_Zn-bd"/>
</dbReference>
<accession>A0ABT7T071</accession>
<reference evidence="14 15" key="1">
    <citation type="submission" date="2023-06" db="EMBL/GenBank/DDBJ databases">
        <title>Alteromonas sp. ASW11-36 isolated from intertidal sand.</title>
        <authorList>
            <person name="Li Y."/>
        </authorList>
    </citation>
    <scope>NUCLEOTIDE SEQUENCE [LARGE SCALE GENOMIC DNA]</scope>
    <source>
        <strain evidence="14 15">ASW11-36</strain>
    </source>
</reference>
<proteinExistence type="inferred from homology"/>
<comment type="cofactor">
    <cofactor evidence="1 12">
        <name>Zn(2+)</name>
        <dbReference type="ChEBI" id="CHEBI:29105"/>
    </cofactor>
</comment>
<name>A0ABT7T071_9ALTE</name>
<dbReference type="InterPro" id="IPR002125">
    <property type="entry name" value="CMP_dCMP_dom"/>
</dbReference>
<evidence type="ECO:0000256" key="3">
    <source>
        <dbReference type="ARBA" id="ARBA00006576"/>
    </source>
</evidence>
<sequence>MTIQVTPEVQAAYNKSLDTRANAYAPYSKFQVGAAVKFKDFDQVFYGCNVENASYGATICAERNAIWGAVASIGKQNLEYLIVTTDQEEPAPPCALCLQVLSEFYDPEMPIYLANLQGIQSQLLLKDILPIPFNSFEV</sequence>
<keyword evidence="7 12" id="KW-0378">Hydrolase</keyword>
<evidence type="ECO:0000256" key="9">
    <source>
        <dbReference type="ARBA" id="ARBA00032005"/>
    </source>
</evidence>
<dbReference type="PANTHER" id="PTHR11644">
    <property type="entry name" value="CYTIDINE DEAMINASE"/>
    <property type="match status" value="1"/>
</dbReference>
<protein>
    <recommendedName>
        <fullName evidence="5 12">Cytidine deaminase</fullName>
        <ecNumber evidence="4 12">3.5.4.5</ecNumber>
    </recommendedName>
    <alternativeName>
        <fullName evidence="9 12">Cytidine aminohydrolase</fullName>
    </alternativeName>
</protein>
<dbReference type="GO" id="GO:0004126">
    <property type="term" value="F:cytidine deaminase activity"/>
    <property type="evidence" value="ECO:0007669"/>
    <property type="project" value="UniProtKB-EC"/>
</dbReference>
<dbReference type="PANTHER" id="PTHR11644:SF2">
    <property type="entry name" value="CYTIDINE DEAMINASE"/>
    <property type="match status" value="1"/>
</dbReference>
<evidence type="ECO:0000256" key="4">
    <source>
        <dbReference type="ARBA" id="ARBA00012783"/>
    </source>
</evidence>
<evidence type="ECO:0000259" key="13">
    <source>
        <dbReference type="PROSITE" id="PS51747"/>
    </source>
</evidence>
<comment type="catalytic activity">
    <reaction evidence="10 12">
        <text>2'-deoxycytidine + H2O + H(+) = 2'-deoxyuridine + NH4(+)</text>
        <dbReference type="Rhea" id="RHEA:13433"/>
        <dbReference type="ChEBI" id="CHEBI:15377"/>
        <dbReference type="ChEBI" id="CHEBI:15378"/>
        <dbReference type="ChEBI" id="CHEBI:15698"/>
        <dbReference type="ChEBI" id="CHEBI:16450"/>
        <dbReference type="ChEBI" id="CHEBI:28938"/>
        <dbReference type="EC" id="3.5.4.5"/>
    </reaction>
</comment>
<dbReference type="EC" id="3.5.4.5" evidence="4 12"/>
<keyword evidence="15" id="KW-1185">Reference proteome</keyword>
<comment type="similarity">
    <text evidence="3 12">Belongs to the cytidine and deoxycytidylate deaminase family.</text>
</comment>
<dbReference type="Gene3D" id="3.40.140.10">
    <property type="entry name" value="Cytidine Deaminase, domain 2"/>
    <property type="match status" value="1"/>
</dbReference>
<dbReference type="RefSeq" id="WP_289365599.1">
    <property type="nucleotide sequence ID" value="NZ_JAUCBP010000007.1"/>
</dbReference>
<evidence type="ECO:0000256" key="12">
    <source>
        <dbReference type="RuleBase" id="RU364006"/>
    </source>
</evidence>
<comment type="catalytic activity">
    <reaction evidence="11 12">
        <text>cytidine + H2O + H(+) = uridine + NH4(+)</text>
        <dbReference type="Rhea" id="RHEA:16069"/>
        <dbReference type="ChEBI" id="CHEBI:15377"/>
        <dbReference type="ChEBI" id="CHEBI:15378"/>
        <dbReference type="ChEBI" id="CHEBI:16704"/>
        <dbReference type="ChEBI" id="CHEBI:17562"/>
        <dbReference type="ChEBI" id="CHEBI:28938"/>
        <dbReference type="EC" id="3.5.4.5"/>
    </reaction>
</comment>
<evidence type="ECO:0000256" key="11">
    <source>
        <dbReference type="ARBA" id="ARBA00049558"/>
    </source>
</evidence>
<evidence type="ECO:0000256" key="8">
    <source>
        <dbReference type="ARBA" id="ARBA00022833"/>
    </source>
</evidence>
<organism evidence="14 15">
    <name type="scientific">Alteromonas arenosi</name>
    <dbReference type="NCBI Taxonomy" id="3055817"/>
    <lineage>
        <taxon>Bacteria</taxon>
        <taxon>Pseudomonadati</taxon>
        <taxon>Pseudomonadota</taxon>
        <taxon>Gammaproteobacteria</taxon>
        <taxon>Alteromonadales</taxon>
        <taxon>Alteromonadaceae</taxon>
        <taxon>Alteromonas/Salinimonas group</taxon>
        <taxon>Alteromonas</taxon>
    </lineage>
</organism>